<gene>
    <name evidence="1" type="ORF">G2W53_037633</name>
</gene>
<reference evidence="1" key="1">
    <citation type="submission" date="2020-09" db="EMBL/GenBank/DDBJ databases">
        <title>Genome-Enabled Discovery of Anthraquinone Biosynthesis in Senna tora.</title>
        <authorList>
            <person name="Kang S.-H."/>
            <person name="Pandey R.P."/>
            <person name="Lee C.-M."/>
            <person name="Sim J.-S."/>
            <person name="Jeong J.-T."/>
            <person name="Choi B.-S."/>
            <person name="Jung M."/>
            <person name="Ginzburg D."/>
            <person name="Zhao K."/>
            <person name="Won S.Y."/>
            <person name="Oh T.-J."/>
            <person name="Yu Y."/>
            <person name="Kim N.-H."/>
            <person name="Lee O.R."/>
            <person name="Lee T.-H."/>
            <person name="Bashyal P."/>
            <person name="Kim T.-S."/>
            <person name="Lee W.-H."/>
            <person name="Kawkins C."/>
            <person name="Kim C.-K."/>
            <person name="Kim J.S."/>
            <person name="Ahn B.O."/>
            <person name="Rhee S.Y."/>
            <person name="Sohng J.K."/>
        </authorList>
    </citation>
    <scope>NUCLEOTIDE SEQUENCE</scope>
    <source>
        <tissue evidence="1">Leaf</tissue>
    </source>
</reference>
<evidence type="ECO:0000313" key="2">
    <source>
        <dbReference type="Proteomes" id="UP000634136"/>
    </source>
</evidence>
<keyword evidence="2" id="KW-1185">Reference proteome</keyword>
<name>A0A834SQN7_9FABA</name>
<comment type="caution">
    <text evidence="1">The sequence shown here is derived from an EMBL/GenBank/DDBJ whole genome shotgun (WGS) entry which is preliminary data.</text>
</comment>
<protein>
    <submittedName>
        <fullName evidence="1">Uncharacterized protein</fullName>
    </submittedName>
</protein>
<evidence type="ECO:0000313" key="1">
    <source>
        <dbReference type="EMBL" id="KAF7805472.1"/>
    </source>
</evidence>
<proteinExistence type="predicted"/>
<sequence>MDHALYGLSLTWKAEVGPTIMERIRYDL</sequence>
<accession>A0A834SQN7</accession>
<dbReference type="AlphaFoldDB" id="A0A834SQN7"/>
<dbReference type="Proteomes" id="UP000634136">
    <property type="component" value="Unassembled WGS sequence"/>
</dbReference>
<dbReference type="EMBL" id="JAAIUW010000012">
    <property type="protein sequence ID" value="KAF7805472.1"/>
    <property type="molecule type" value="Genomic_DNA"/>
</dbReference>
<organism evidence="1 2">
    <name type="scientific">Senna tora</name>
    <dbReference type="NCBI Taxonomy" id="362788"/>
    <lineage>
        <taxon>Eukaryota</taxon>
        <taxon>Viridiplantae</taxon>
        <taxon>Streptophyta</taxon>
        <taxon>Embryophyta</taxon>
        <taxon>Tracheophyta</taxon>
        <taxon>Spermatophyta</taxon>
        <taxon>Magnoliopsida</taxon>
        <taxon>eudicotyledons</taxon>
        <taxon>Gunneridae</taxon>
        <taxon>Pentapetalae</taxon>
        <taxon>rosids</taxon>
        <taxon>fabids</taxon>
        <taxon>Fabales</taxon>
        <taxon>Fabaceae</taxon>
        <taxon>Caesalpinioideae</taxon>
        <taxon>Cassia clade</taxon>
        <taxon>Senna</taxon>
    </lineage>
</organism>